<dbReference type="PROSITE" id="PS50245">
    <property type="entry name" value="CAP_GLY_2"/>
    <property type="match status" value="1"/>
</dbReference>
<name>V4AGM2_LOTGI</name>
<dbReference type="InterPro" id="IPR032675">
    <property type="entry name" value="LRR_dom_sf"/>
</dbReference>
<protein>
    <recommendedName>
        <fullName evidence="3">Tubulin-specific chaperone E</fullName>
    </recommendedName>
    <alternativeName>
        <fullName evidence="9">Tubulin-folding cofactor E</fullName>
    </alternativeName>
</protein>
<dbReference type="PANTHER" id="PTHR18849">
    <property type="entry name" value="LEUCINE RICH REPEAT PROTEIN"/>
    <property type="match status" value="1"/>
</dbReference>
<dbReference type="Pfam" id="PF01302">
    <property type="entry name" value="CAP_GLY"/>
    <property type="match status" value="1"/>
</dbReference>
<dbReference type="InterPro" id="IPR000938">
    <property type="entry name" value="CAP-Gly_domain"/>
</dbReference>
<dbReference type="CDD" id="cd17044">
    <property type="entry name" value="Ubl_TBCE"/>
    <property type="match status" value="1"/>
</dbReference>
<organism evidence="11 12">
    <name type="scientific">Lottia gigantea</name>
    <name type="common">Giant owl limpet</name>
    <dbReference type="NCBI Taxonomy" id="225164"/>
    <lineage>
        <taxon>Eukaryota</taxon>
        <taxon>Metazoa</taxon>
        <taxon>Spiralia</taxon>
        <taxon>Lophotrochozoa</taxon>
        <taxon>Mollusca</taxon>
        <taxon>Gastropoda</taxon>
        <taxon>Patellogastropoda</taxon>
        <taxon>Lottioidea</taxon>
        <taxon>Lottiidae</taxon>
        <taxon>Lottia</taxon>
    </lineage>
</organism>
<dbReference type="InterPro" id="IPR029071">
    <property type="entry name" value="Ubiquitin-like_domsf"/>
</dbReference>
<dbReference type="KEGG" id="lgi:LOTGIDRAFT_189635"/>
<dbReference type="SMART" id="SM01052">
    <property type="entry name" value="CAP_GLY"/>
    <property type="match status" value="1"/>
</dbReference>
<sequence>MASSEIRRDDGSLVVVGDRIVSEDHYATIKYIGEVPPTKGEWLGVEWDEPDRGKHDGKHNDKQYFTTKHETSGSFIRSQKVDFGIKFMTAVKDRYGLKTEDDAGVVTNELYVLNKNNKTTVVEMVGAKKLNMKQSKLEDLKEVDVKSMFVYGAGQDDIATLTPRIEMLNLGQNLVSSWKHVGDITRQLPNLTDLILSKNMLTVPENVDDLCPHFTHIKSLTFNKTYYTWKDILKCSKMLPSLDSLSFSYNELSSLVDSSQFLQNLTFLALENNHLKHWSEILHLGQLPKLGTLGLNENDIESVIFPDCLPGETTTLFSSLHTLYLHRNKISDWSSINELGKLKNLKELMFLFNPITESETMETVRQLQIAKIPTLTLLNRTEILAEERKGAEIDYLKRYGQQWRDSGGSQDSEKNKPSDEFIKQHPRYQFILEKWGAPEDSELVQKSTKLKDNLVCVKLECPQNPSKGIIEKKLPQTMTVAKVRGLVQRLFKADPSTLQLSYKSQKMDGPNIEMDNELRQLSFYSIENGDTVVVKW</sequence>
<dbReference type="Pfam" id="PF14560">
    <property type="entry name" value="Ubiquitin_2"/>
    <property type="match status" value="1"/>
</dbReference>
<evidence type="ECO:0000313" key="12">
    <source>
        <dbReference type="Proteomes" id="UP000030746"/>
    </source>
</evidence>
<evidence type="ECO:0000256" key="4">
    <source>
        <dbReference type="ARBA" id="ARBA00022490"/>
    </source>
</evidence>
<evidence type="ECO:0000256" key="1">
    <source>
        <dbReference type="ARBA" id="ARBA00004245"/>
    </source>
</evidence>
<dbReference type="STRING" id="225164.V4AGM2"/>
<evidence type="ECO:0000259" key="10">
    <source>
        <dbReference type="PROSITE" id="PS50245"/>
    </source>
</evidence>
<keyword evidence="8" id="KW-0206">Cytoskeleton</keyword>
<dbReference type="AlphaFoldDB" id="V4AGM2"/>
<feature type="domain" description="CAP-Gly" evidence="10">
    <location>
        <begin position="33"/>
        <end position="77"/>
    </location>
</feature>
<dbReference type="InterPro" id="IPR000626">
    <property type="entry name" value="Ubiquitin-like_dom"/>
</dbReference>
<dbReference type="GO" id="GO:0005856">
    <property type="term" value="C:cytoskeleton"/>
    <property type="evidence" value="ECO:0007669"/>
    <property type="project" value="UniProtKB-SubCell"/>
</dbReference>
<dbReference type="GeneID" id="20244850"/>
<dbReference type="CTD" id="20244850"/>
<keyword evidence="5" id="KW-0433">Leucine-rich repeat</keyword>
<evidence type="ECO:0000256" key="9">
    <source>
        <dbReference type="ARBA" id="ARBA00030180"/>
    </source>
</evidence>
<evidence type="ECO:0000256" key="7">
    <source>
        <dbReference type="ARBA" id="ARBA00023186"/>
    </source>
</evidence>
<dbReference type="OMA" id="SEESHMF"/>
<dbReference type="HOGENOM" id="CLU_017716_5_0_1"/>
<dbReference type="RefSeq" id="XP_009055151.1">
    <property type="nucleotide sequence ID" value="XM_009056903.1"/>
</dbReference>
<gene>
    <name evidence="11" type="ORF">LOTGIDRAFT_189635</name>
</gene>
<dbReference type="PANTHER" id="PTHR18849:SF0">
    <property type="entry name" value="CILIA- AND FLAGELLA-ASSOCIATED PROTEIN 410-RELATED"/>
    <property type="match status" value="1"/>
</dbReference>
<evidence type="ECO:0000256" key="3">
    <source>
        <dbReference type="ARBA" id="ARBA00015004"/>
    </source>
</evidence>
<dbReference type="SUPFAM" id="SSF52047">
    <property type="entry name" value="RNI-like"/>
    <property type="match status" value="1"/>
</dbReference>
<evidence type="ECO:0000256" key="5">
    <source>
        <dbReference type="ARBA" id="ARBA00022614"/>
    </source>
</evidence>
<dbReference type="Gene3D" id="2.30.30.190">
    <property type="entry name" value="CAP Gly-rich-like domain"/>
    <property type="match status" value="1"/>
</dbReference>
<dbReference type="InterPro" id="IPR044079">
    <property type="entry name" value="Ubl_TBCE"/>
</dbReference>
<dbReference type="PROSITE" id="PS51450">
    <property type="entry name" value="LRR"/>
    <property type="match status" value="2"/>
</dbReference>
<dbReference type="InterPro" id="IPR001611">
    <property type="entry name" value="Leu-rich_rpt"/>
</dbReference>
<reference evidence="11 12" key="1">
    <citation type="journal article" date="2013" name="Nature">
        <title>Insights into bilaterian evolution from three spiralian genomes.</title>
        <authorList>
            <person name="Simakov O."/>
            <person name="Marletaz F."/>
            <person name="Cho S.J."/>
            <person name="Edsinger-Gonzales E."/>
            <person name="Havlak P."/>
            <person name="Hellsten U."/>
            <person name="Kuo D.H."/>
            <person name="Larsson T."/>
            <person name="Lv J."/>
            <person name="Arendt D."/>
            <person name="Savage R."/>
            <person name="Osoegawa K."/>
            <person name="de Jong P."/>
            <person name="Grimwood J."/>
            <person name="Chapman J.A."/>
            <person name="Shapiro H."/>
            <person name="Aerts A."/>
            <person name="Otillar R.P."/>
            <person name="Terry A.Y."/>
            <person name="Boore J.L."/>
            <person name="Grigoriev I.V."/>
            <person name="Lindberg D.R."/>
            <person name="Seaver E.C."/>
            <person name="Weisblat D.A."/>
            <person name="Putnam N.H."/>
            <person name="Rokhsar D.S."/>
        </authorList>
    </citation>
    <scope>NUCLEOTIDE SEQUENCE [LARGE SCALE GENOMIC DNA]</scope>
</reference>
<dbReference type="SMART" id="SM00365">
    <property type="entry name" value="LRR_SD22"/>
    <property type="match status" value="4"/>
</dbReference>
<evidence type="ECO:0000256" key="8">
    <source>
        <dbReference type="ARBA" id="ARBA00023212"/>
    </source>
</evidence>
<comment type="similarity">
    <text evidence="2">Belongs to the TBCE family.</text>
</comment>
<evidence type="ECO:0000313" key="11">
    <source>
        <dbReference type="EMBL" id="ESO94310.1"/>
    </source>
</evidence>
<comment type="subcellular location">
    <subcellularLocation>
        <location evidence="1">Cytoplasm</location>
        <location evidence="1">Cytoskeleton</location>
    </subcellularLocation>
</comment>
<evidence type="ECO:0000256" key="2">
    <source>
        <dbReference type="ARBA" id="ARBA00006286"/>
    </source>
</evidence>
<dbReference type="SUPFAM" id="SSF74924">
    <property type="entry name" value="Cap-Gly domain"/>
    <property type="match status" value="1"/>
</dbReference>
<proteinExistence type="inferred from homology"/>
<dbReference type="EMBL" id="KB201847">
    <property type="protein sequence ID" value="ESO94310.1"/>
    <property type="molecule type" value="Genomic_DNA"/>
</dbReference>
<accession>V4AGM2</accession>
<dbReference type="OrthoDB" id="5273213at2759"/>
<dbReference type="Gene3D" id="3.10.20.90">
    <property type="entry name" value="Phosphatidylinositol 3-kinase Catalytic Subunit, Chain A, domain 1"/>
    <property type="match status" value="1"/>
</dbReference>
<keyword evidence="4" id="KW-0963">Cytoplasm</keyword>
<dbReference type="InterPro" id="IPR036859">
    <property type="entry name" value="CAP-Gly_dom_sf"/>
</dbReference>
<keyword evidence="12" id="KW-1185">Reference proteome</keyword>
<dbReference type="Proteomes" id="UP000030746">
    <property type="component" value="Unassembled WGS sequence"/>
</dbReference>
<keyword evidence="7" id="KW-0143">Chaperone</keyword>
<dbReference type="SUPFAM" id="SSF54236">
    <property type="entry name" value="Ubiquitin-like"/>
    <property type="match status" value="1"/>
</dbReference>
<dbReference type="FunFam" id="2.30.30.190:FF:000008">
    <property type="entry name" value="Tubulin-specific chaperone E"/>
    <property type="match status" value="1"/>
</dbReference>
<evidence type="ECO:0000256" key="6">
    <source>
        <dbReference type="ARBA" id="ARBA00022737"/>
    </source>
</evidence>
<keyword evidence="6" id="KW-0677">Repeat</keyword>
<dbReference type="Gene3D" id="3.80.10.10">
    <property type="entry name" value="Ribonuclease Inhibitor"/>
    <property type="match status" value="3"/>
</dbReference>
<dbReference type="GO" id="GO:0007010">
    <property type="term" value="P:cytoskeleton organization"/>
    <property type="evidence" value="ECO:0007669"/>
    <property type="project" value="TreeGrafter"/>
</dbReference>